<keyword evidence="2" id="KW-1185">Reference proteome</keyword>
<reference evidence="1 2" key="1">
    <citation type="submission" date="2013-11" db="EMBL/GenBank/DDBJ databases">
        <title>Genome sequencing of Stegodyphus mimosarum.</title>
        <authorList>
            <person name="Bechsgaard J."/>
        </authorList>
    </citation>
    <scope>NUCLEOTIDE SEQUENCE [LARGE SCALE GENOMIC DNA]</scope>
</reference>
<gene>
    <name evidence="1" type="ORF">X975_08915</name>
</gene>
<name>A0A087TCG4_STEMI</name>
<protein>
    <submittedName>
        <fullName evidence="1">Uncharacterized protein</fullName>
    </submittedName>
</protein>
<accession>A0A087TCG4</accession>
<evidence type="ECO:0000313" key="2">
    <source>
        <dbReference type="Proteomes" id="UP000054359"/>
    </source>
</evidence>
<feature type="non-terminal residue" evidence="1">
    <location>
        <position position="48"/>
    </location>
</feature>
<organism evidence="1 2">
    <name type="scientific">Stegodyphus mimosarum</name>
    <name type="common">African social velvet spider</name>
    <dbReference type="NCBI Taxonomy" id="407821"/>
    <lineage>
        <taxon>Eukaryota</taxon>
        <taxon>Metazoa</taxon>
        <taxon>Ecdysozoa</taxon>
        <taxon>Arthropoda</taxon>
        <taxon>Chelicerata</taxon>
        <taxon>Arachnida</taxon>
        <taxon>Araneae</taxon>
        <taxon>Araneomorphae</taxon>
        <taxon>Entelegynae</taxon>
        <taxon>Eresoidea</taxon>
        <taxon>Eresidae</taxon>
        <taxon>Stegodyphus</taxon>
    </lineage>
</organism>
<proteinExistence type="predicted"/>
<evidence type="ECO:0000313" key="1">
    <source>
        <dbReference type="EMBL" id="KFM62803.1"/>
    </source>
</evidence>
<dbReference type="Proteomes" id="UP000054359">
    <property type="component" value="Unassembled WGS sequence"/>
</dbReference>
<dbReference type="AlphaFoldDB" id="A0A087TCG4"/>
<dbReference type="EMBL" id="KK114577">
    <property type="protein sequence ID" value="KFM62803.1"/>
    <property type="molecule type" value="Genomic_DNA"/>
</dbReference>
<sequence>MLSEVLEVFNGHKAKSGKQSFIFPETGISWRSITLGYSIYYGFSRINM</sequence>